<feature type="binding site" evidence="15">
    <location>
        <begin position="10"/>
        <end position="15"/>
    </location>
    <ligand>
        <name>FAD</name>
        <dbReference type="ChEBI" id="CHEBI:57692"/>
    </ligand>
</feature>
<feature type="domain" description="FAD-dependent oxidoreductase 2 FAD-binding" evidence="16">
    <location>
        <begin position="5"/>
        <end position="379"/>
    </location>
</feature>
<evidence type="ECO:0000256" key="15">
    <source>
        <dbReference type="PIRSR" id="PIRSR630664-51"/>
    </source>
</evidence>
<evidence type="ECO:0000256" key="1">
    <source>
        <dbReference type="ARBA" id="ARBA00001974"/>
    </source>
</evidence>
<evidence type="ECO:0000256" key="2">
    <source>
        <dbReference type="ARBA" id="ARBA00004170"/>
    </source>
</evidence>
<evidence type="ECO:0000256" key="3">
    <source>
        <dbReference type="ARBA" id="ARBA00004894"/>
    </source>
</evidence>
<dbReference type="FunFam" id="1.20.58.100:FF:000001">
    <property type="entry name" value="Succinate dehydrogenase flavoprotein subunit (SdhA)"/>
    <property type="match status" value="1"/>
</dbReference>
<proteinExistence type="inferred from homology"/>
<feature type="binding site" evidence="15">
    <location>
        <position position="230"/>
    </location>
    <ligand>
        <name>substrate</name>
    </ligand>
</feature>
<feature type="binding site" evidence="15">
    <location>
        <position position="209"/>
    </location>
    <ligand>
        <name>FAD</name>
        <dbReference type="ChEBI" id="CHEBI:57692"/>
    </ligand>
</feature>
<feature type="binding site" evidence="15">
    <location>
        <position position="362"/>
    </location>
    <ligand>
        <name>FAD</name>
        <dbReference type="ChEBI" id="CHEBI:57692"/>
    </ligand>
</feature>
<protein>
    <recommendedName>
        <fullName evidence="6">Succinate dehydrogenase flavoprotein subunit</fullName>
        <ecNumber evidence="5">1.3.5.1</ecNumber>
    </recommendedName>
</protein>
<evidence type="ECO:0000256" key="6">
    <source>
        <dbReference type="ARBA" id="ARBA00019965"/>
    </source>
</evidence>
<dbReference type="SUPFAM" id="SSF46977">
    <property type="entry name" value="Succinate dehydrogenase/fumarate reductase flavoprotein C-terminal domain"/>
    <property type="match status" value="1"/>
</dbReference>
<dbReference type="PANTHER" id="PTHR11632:SF51">
    <property type="entry name" value="SUCCINATE DEHYDROGENASE [UBIQUINONE] FLAVOPROTEIN SUBUNIT, MITOCHONDRIAL"/>
    <property type="match status" value="1"/>
</dbReference>
<keyword evidence="9 15" id="KW-0274">FAD</keyword>
<evidence type="ECO:0000256" key="10">
    <source>
        <dbReference type="ARBA" id="ARBA00022982"/>
    </source>
</evidence>
<feature type="domain" description="Fumarate reductase/succinate dehydrogenase flavoprotein-like C-terminal" evidence="17">
    <location>
        <begin position="435"/>
        <end position="560"/>
    </location>
</feature>
<keyword evidence="10" id="KW-0249">Electron transport</keyword>
<keyword evidence="8 15" id="KW-0285">Flavoprotein</keyword>
<feature type="binding site" evidence="15">
    <location>
        <begin position="33"/>
        <end position="48"/>
    </location>
    <ligand>
        <name>FAD</name>
        <dbReference type="ChEBI" id="CHEBI:57692"/>
    </ligand>
</feature>
<dbReference type="Pfam" id="PF02910">
    <property type="entry name" value="Succ_DH_flav_C"/>
    <property type="match status" value="1"/>
</dbReference>
<accession>A0A6J4TDL2</accession>
<dbReference type="GO" id="GO:0033765">
    <property type="term" value="F:steroid dehydrogenase activity, acting on the CH-CH group of donors"/>
    <property type="evidence" value="ECO:0007669"/>
    <property type="project" value="UniProtKB-ARBA"/>
</dbReference>
<dbReference type="PANTHER" id="PTHR11632">
    <property type="entry name" value="SUCCINATE DEHYDROGENASE 2 FLAVOPROTEIN SUBUNIT"/>
    <property type="match status" value="1"/>
</dbReference>
<dbReference type="InterPro" id="IPR015939">
    <property type="entry name" value="Fum_Rdtase/Succ_DH_flav-like_C"/>
</dbReference>
<dbReference type="AlphaFoldDB" id="A0A6J4TDL2"/>
<dbReference type="Gene3D" id="4.10.80.40">
    <property type="entry name" value="succinate dehydrogenase protein domain"/>
    <property type="match status" value="1"/>
</dbReference>
<dbReference type="GO" id="GO:0022900">
    <property type="term" value="P:electron transport chain"/>
    <property type="evidence" value="ECO:0007669"/>
    <property type="project" value="InterPro"/>
</dbReference>
<comment type="similarity">
    <text evidence="4">Belongs to the FAD-dependent oxidoreductase 2 family. FRD/SDH subfamily.</text>
</comment>
<dbReference type="NCBIfam" id="TIGR01812">
    <property type="entry name" value="sdhA_frdA_Gneg"/>
    <property type="match status" value="1"/>
</dbReference>
<evidence type="ECO:0000259" key="16">
    <source>
        <dbReference type="Pfam" id="PF00890"/>
    </source>
</evidence>
<evidence type="ECO:0000256" key="14">
    <source>
        <dbReference type="PIRSR" id="PIRSR000171-1"/>
    </source>
</evidence>
<dbReference type="Gene3D" id="1.20.58.100">
    <property type="entry name" value="Fumarate reductase/succinate dehydrogenase flavoprotein-like, C-terminal domain"/>
    <property type="match status" value="1"/>
</dbReference>
<comment type="subcellular location">
    <subcellularLocation>
        <location evidence="2">Membrane</location>
        <topology evidence="2">Peripheral membrane protein</topology>
    </subcellularLocation>
</comment>
<dbReference type="PROSITE" id="PS00504">
    <property type="entry name" value="FRD_SDH_FAD_BINDING"/>
    <property type="match status" value="1"/>
</dbReference>
<keyword evidence="11 18" id="KW-0560">Oxidoreductase</keyword>
<feature type="binding site" evidence="15">
    <location>
        <position position="338"/>
    </location>
    <ligand>
        <name>substrate</name>
    </ligand>
</feature>
<dbReference type="InterPro" id="IPR003952">
    <property type="entry name" value="FRD_SDH_FAD_BS"/>
</dbReference>
<dbReference type="InterPro" id="IPR014006">
    <property type="entry name" value="Succ_Dhase_FrdA_Gneg"/>
</dbReference>
<dbReference type="PRINTS" id="PR00411">
    <property type="entry name" value="PNDRDTASEI"/>
</dbReference>
<dbReference type="SUPFAM" id="SSF56425">
    <property type="entry name" value="Succinate dehydrogenase/fumarate reductase flavoprotein, catalytic domain"/>
    <property type="match status" value="1"/>
</dbReference>
<evidence type="ECO:0000256" key="8">
    <source>
        <dbReference type="ARBA" id="ARBA00022630"/>
    </source>
</evidence>
<comment type="catalytic activity">
    <reaction evidence="13">
        <text>a quinone + succinate = fumarate + a quinol</text>
        <dbReference type="Rhea" id="RHEA:40523"/>
        <dbReference type="ChEBI" id="CHEBI:24646"/>
        <dbReference type="ChEBI" id="CHEBI:29806"/>
        <dbReference type="ChEBI" id="CHEBI:30031"/>
        <dbReference type="ChEBI" id="CHEBI:132124"/>
        <dbReference type="EC" id="1.3.5.1"/>
    </reaction>
</comment>
<feature type="active site" description="Proton acceptor" evidence="14">
    <location>
        <position position="274"/>
    </location>
</feature>
<evidence type="ECO:0000256" key="11">
    <source>
        <dbReference type="ARBA" id="ARBA00023002"/>
    </source>
</evidence>
<comment type="pathway">
    <text evidence="3">Carbohydrate metabolism; tricarboxylic acid cycle; fumarate from succinate (bacterial route): step 1/1.</text>
</comment>
<evidence type="ECO:0000313" key="18">
    <source>
        <dbReference type="EMBL" id="CAA9519855.1"/>
    </source>
</evidence>
<evidence type="ECO:0000259" key="17">
    <source>
        <dbReference type="Pfam" id="PF02910"/>
    </source>
</evidence>
<dbReference type="Pfam" id="PF00890">
    <property type="entry name" value="FAD_binding_2"/>
    <property type="match status" value="1"/>
</dbReference>
<evidence type="ECO:0000256" key="12">
    <source>
        <dbReference type="ARBA" id="ARBA00023136"/>
    </source>
</evidence>
<dbReference type="GO" id="GO:0005886">
    <property type="term" value="C:plasma membrane"/>
    <property type="evidence" value="ECO:0007669"/>
    <property type="project" value="TreeGrafter"/>
</dbReference>
<feature type="binding site" evidence="15">
    <location>
        <begin position="378"/>
        <end position="379"/>
    </location>
    <ligand>
        <name>FAD</name>
        <dbReference type="ChEBI" id="CHEBI:57692"/>
    </ligand>
</feature>
<dbReference type="EC" id="1.3.5.1" evidence="5"/>
<dbReference type="SUPFAM" id="SSF51905">
    <property type="entry name" value="FAD/NAD(P)-binding domain"/>
    <property type="match status" value="1"/>
</dbReference>
<evidence type="ECO:0000256" key="9">
    <source>
        <dbReference type="ARBA" id="ARBA00022827"/>
    </source>
</evidence>
<dbReference type="InterPro" id="IPR003953">
    <property type="entry name" value="FAD-dep_OxRdtase_2_FAD-bd"/>
</dbReference>
<evidence type="ECO:0000256" key="7">
    <source>
        <dbReference type="ARBA" id="ARBA00022448"/>
    </source>
</evidence>
<dbReference type="InterPro" id="IPR030664">
    <property type="entry name" value="SdhA/FrdA/AprA"/>
</dbReference>
<feature type="binding site" evidence="15">
    <location>
        <position position="373"/>
    </location>
    <ligand>
        <name>substrate</name>
    </ligand>
</feature>
<sequence>MIRHDVVVVGAGCAGMRAAIEAKRAGVDVAVVSKLHPTRSHSGAAEGGINAALGNATEDSPESHTFDTVKGSDYLGDQDAIAVMCHEAPGDIYELEHMGAIFTRGTDGRLAQRPFGAAGAPRTVYSADITGHVLIHVLYEQLLKHDVTVYEEFFATQLVVDGGRCAGVLAWDIVRGGLHAIEAKHTILATGGMGRMYYGTTNAYACTADGMSLAWRAGVPLKDMEFMQFHPTTLKSNGVLITEGCRGEGGYLRNADGERFMASPAPNAMELASRDVVSRAEWVEIAEGRGVDGCVLLDLTHLGAKKIKSRLPGSRELAIDYAGVDPIDEPIPVRPGAHYQMGGVDVDIWGETIVPGLFAAGEVACVSVHGANRLGGNSLMETITFGRRAGQAAAERAREEVDVHARIDRAAVRDEERRLEGILTSTEGERPWEIRDELARTMYDKAGVFRTESALLECREKVAELRERARRLRIDDKGTRFNTDLMSALELHSLLEGADCLVTGALARQESRGAHSRLDYTERDDERWMKHTLTWYDRGEVRLDYKPVTVTKYQPLVRSY</sequence>
<dbReference type="InterPro" id="IPR027477">
    <property type="entry name" value="Succ_DH/fumarate_Rdtase_cat_sf"/>
</dbReference>
<evidence type="ECO:0000256" key="4">
    <source>
        <dbReference type="ARBA" id="ARBA00008040"/>
    </source>
</evidence>
<dbReference type="FunFam" id="3.90.700.10:FF:000001">
    <property type="entry name" value="Mitochondrial succinate dehydrogenase flavoprotein subunit"/>
    <property type="match status" value="1"/>
</dbReference>
<comment type="cofactor">
    <cofactor evidence="1 15">
        <name>FAD</name>
        <dbReference type="ChEBI" id="CHEBI:57692"/>
    </cofactor>
</comment>
<evidence type="ECO:0000256" key="5">
    <source>
        <dbReference type="ARBA" id="ARBA00012792"/>
    </source>
</evidence>
<dbReference type="InterPro" id="IPR037099">
    <property type="entry name" value="Fum_R/Succ_DH_flav-like_C_sf"/>
</dbReference>
<name>A0A6J4TDL2_9ACTN</name>
<dbReference type="EMBL" id="CADCWC010000023">
    <property type="protein sequence ID" value="CAA9519855.1"/>
    <property type="molecule type" value="Genomic_DNA"/>
</dbReference>
<dbReference type="GO" id="GO:0009061">
    <property type="term" value="P:anaerobic respiration"/>
    <property type="evidence" value="ECO:0007669"/>
    <property type="project" value="TreeGrafter"/>
</dbReference>
<dbReference type="GO" id="GO:0050660">
    <property type="term" value="F:flavin adenine dinucleotide binding"/>
    <property type="evidence" value="ECO:0007669"/>
    <property type="project" value="InterPro"/>
</dbReference>
<dbReference type="PRINTS" id="PR00368">
    <property type="entry name" value="FADPNR"/>
</dbReference>
<keyword evidence="12" id="KW-0472">Membrane</keyword>
<gene>
    <name evidence="18" type="ORF">AVDCRST_MAG79-132</name>
</gene>
<dbReference type="Gene3D" id="3.90.700.10">
    <property type="entry name" value="Succinate dehydrogenase/fumarate reductase flavoprotein, catalytic domain"/>
    <property type="match status" value="1"/>
</dbReference>
<evidence type="ECO:0000256" key="13">
    <source>
        <dbReference type="ARBA" id="ARBA00049220"/>
    </source>
</evidence>
<dbReference type="GO" id="GO:0008177">
    <property type="term" value="F:succinate dehydrogenase (quinone) activity"/>
    <property type="evidence" value="ECO:0007669"/>
    <property type="project" value="UniProtKB-EC"/>
</dbReference>
<feature type="binding site" evidence="15">
    <location>
        <position position="242"/>
    </location>
    <ligand>
        <name>substrate</name>
    </ligand>
</feature>
<dbReference type="Gene3D" id="3.50.50.60">
    <property type="entry name" value="FAD/NAD(P)-binding domain"/>
    <property type="match status" value="1"/>
</dbReference>
<keyword evidence="7" id="KW-0813">Transport</keyword>
<dbReference type="PIRSF" id="PIRSF000171">
    <property type="entry name" value="SDHA_APRA_LASPO"/>
    <property type="match status" value="1"/>
</dbReference>
<reference evidence="18" key="1">
    <citation type="submission" date="2020-02" db="EMBL/GenBank/DDBJ databases">
        <authorList>
            <person name="Meier V. D."/>
        </authorList>
    </citation>
    <scope>NUCLEOTIDE SEQUENCE</scope>
    <source>
        <strain evidence="18">AVDCRST_MAG79</strain>
    </source>
</reference>
<dbReference type="InterPro" id="IPR036188">
    <property type="entry name" value="FAD/NAD-bd_sf"/>
</dbReference>
<dbReference type="GO" id="GO:0009055">
    <property type="term" value="F:electron transfer activity"/>
    <property type="evidence" value="ECO:0007669"/>
    <property type="project" value="TreeGrafter"/>
</dbReference>
<organism evidence="18">
    <name type="scientific">uncultured Thermoleophilia bacterium</name>
    <dbReference type="NCBI Taxonomy" id="1497501"/>
    <lineage>
        <taxon>Bacteria</taxon>
        <taxon>Bacillati</taxon>
        <taxon>Actinomycetota</taxon>
        <taxon>Thermoleophilia</taxon>
        <taxon>environmental samples</taxon>
    </lineage>
</organism>